<evidence type="ECO:0000313" key="2">
    <source>
        <dbReference type="Proteomes" id="UP001500888"/>
    </source>
</evidence>
<name>A0ABP7IBQ0_9ACTN</name>
<accession>A0ABP7IBQ0</accession>
<sequence>MMATTHAHEHHDHGDTFAVHGMLLVVGDDRFYFSHLPMFSVVAHRFQVLLEIEFDDEVREALRADAKTTGGDLYTFAPRPFPLVELDPADGGPARTSLVGTIFHGHFERGGHPIARDATARIRRVAHYRPLDPEARHDDRAPLRYLCFGKAGDLFLAHEITARPDFDQVLKARMVPGSVQHAPDPQVPADVLAADFDLAVPVTVSRTDTPRHRLTAGETVDGTFLLGVSRTGAHEFNAQLKIDREIYMESGELT</sequence>
<keyword evidence="2" id="KW-1185">Reference proteome</keyword>
<protein>
    <submittedName>
        <fullName evidence="1">Uncharacterized protein</fullName>
    </submittedName>
</protein>
<comment type="caution">
    <text evidence="1">The sequence shown here is derived from an EMBL/GenBank/DDBJ whole genome shotgun (WGS) entry which is preliminary data.</text>
</comment>
<dbReference type="EMBL" id="BAAAZR010000008">
    <property type="protein sequence ID" value="GAA3814420.1"/>
    <property type="molecule type" value="Genomic_DNA"/>
</dbReference>
<dbReference type="Proteomes" id="UP001500888">
    <property type="component" value="Unassembled WGS sequence"/>
</dbReference>
<reference evidence="2" key="1">
    <citation type="journal article" date="2019" name="Int. J. Syst. Evol. Microbiol.">
        <title>The Global Catalogue of Microorganisms (GCM) 10K type strain sequencing project: providing services to taxonomists for standard genome sequencing and annotation.</title>
        <authorList>
            <consortium name="The Broad Institute Genomics Platform"/>
            <consortium name="The Broad Institute Genome Sequencing Center for Infectious Disease"/>
            <person name="Wu L."/>
            <person name="Ma J."/>
        </authorList>
    </citation>
    <scope>NUCLEOTIDE SEQUENCE [LARGE SCALE GENOMIC DNA]</scope>
    <source>
        <strain evidence="2">JCM 16908</strain>
    </source>
</reference>
<organism evidence="1 2">
    <name type="scientific">Sphaerisporangium flaviroseum</name>
    <dbReference type="NCBI Taxonomy" id="509199"/>
    <lineage>
        <taxon>Bacteria</taxon>
        <taxon>Bacillati</taxon>
        <taxon>Actinomycetota</taxon>
        <taxon>Actinomycetes</taxon>
        <taxon>Streptosporangiales</taxon>
        <taxon>Streptosporangiaceae</taxon>
        <taxon>Sphaerisporangium</taxon>
    </lineage>
</organism>
<gene>
    <name evidence="1" type="ORF">GCM10022226_39130</name>
</gene>
<proteinExistence type="predicted"/>
<evidence type="ECO:0000313" key="1">
    <source>
        <dbReference type="EMBL" id="GAA3814420.1"/>
    </source>
</evidence>